<keyword evidence="1" id="KW-0812">Transmembrane</keyword>
<accession>A0A919BF03</accession>
<dbReference type="Proteomes" id="UP000623842">
    <property type="component" value="Unassembled WGS sequence"/>
</dbReference>
<dbReference type="EMBL" id="BNCK01000003">
    <property type="protein sequence ID" value="GHF87194.1"/>
    <property type="molecule type" value="Genomic_DNA"/>
</dbReference>
<feature type="transmembrane region" description="Helical" evidence="1">
    <location>
        <begin position="327"/>
        <end position="350"/>
    </location>
</feature>
<name>A0A919BF03_9GAMM</name>
<reference evidence="2" key="1">
    <citation type="journal article" date="2014" name="Int. J. Syst. Evol. Microbiol.">
        <title>Complete genome sequence of Corynebacterium casei LMG S-19264T (=DSM 44701T), isolated from a smear-ripened cheese.</title>
        <authorList>
            <consortium name="US DOE Joint Genome Institute (JGI-PGF)"/>
            <person name="Walter F."/>
            <person name="Albersmeier A."/>
            <person name="Kalinowski J."/>
            <person name="Ruckert C."/>
        </authorList>
    </citation>
    <scope>NUCLEOTIDE SEQUENCE</scope>
    <source>
        <strain evidence="2">KCTC 42731</strain>
    </source>
</reference>
<feature type="transmembrane region" description="Helical" evidence="1">
    <location>
        <begin position="15"/>
        <end position="34"/>
    </location>
</feature>
<dbReference type="RefSeq" id="WP_189768520.1">
    <property type="nucleotide sequence ID" value="NZ_BNCK01000003.1"/>
</dbReference>
<dbReference type="AlphaFoldDB" id="A0A919BF03"/>
<keyword evidence="3" id="KW-1185">Reference proteome</keyword>
<protein>
    <submittedName>
        <fullName evidence="2">Uncharacterized protein</fullName>
    </submittedName>
</protein>
<proteinExistence type="predicted"/>
<keyword evidence="1" id="KW-1133">Transmembrane helix</keyword>
<keyword evidence="1" id="KW-0472">Membrane</keyword>
<reference evidence="2" key="2">
    <citation type="submission" date="2020-09" db="EMBL/GenBank/DDBJ databases">
        <authorList>
            <person name="Sun Q."/>
            <person name="Kim S."/>
        </authorList>
    </citation>
    <scope>NUCLEOTIDE SEQUENCE</scope>
    <source>
        <strain evidence="2">KCTC 42731</strain>
    </source>
</reference>
<evidence type="ECO:0000256" key="1">
    <source>
        <dbReference type="SAM" id="Phobius"/>
    </source>
</evidence>
<organism evidence="2 3">
    <name type="scientific">Thalassotalea marina</name>
    <dbReference type="NCBI Taxonomy" id="1673741"/>
    <lineage>
        <taxon>Bacteria</taxon>
        <taxon>Pseudomonadati</taxon>
        <taxon>Pseudomonadota</taxon>
        <taxon>Gammaproteobacteria</taxon>
        <taxon>Alteromonadales</taxon>
        <taxon>Colwelliaceae</taxon>
        <taxon>Thalassotalea</taxon>
    </lineage>
</organism>
<evidence type="ECO:0000313" key="2">
    <source>
        <dbReference type="EMBL" id="GHF87194.1"/>
    </source>
</evidence>
<sequence>MDPSIPLHKQLSSKIGVILVLFSSVIAFLCYLLYSRELDVDKFIMQIQPELRSYSELNRRAWQINADYSQLVTSTSAPDVLVLHQKIQANSLDIKNLSTIGKSELLQIDDRLEQLYLSVNGLAENSERNALLKRSVLLQLRLSLNEIDLSIKQKQPQAEKLYQQIITDKVSDRVTVSRAKAHLVLSKELTDLISTREALNNLLVTFDNLNLQTNLDEFNYQSQQIEQVLLNWMAHWQNDQQLTDADNKLLLVFSTLQGLLFEEQHTIAKWRGHIRVASEYFGEMQSIYHDINQVIGKMKAADFELQNLPGILNDIPYTSGRHSREMYYMSTLALASVFFLLGCLLAYRIYLSIKRHGESMRQVTGSFLTKEALDDSVLWNRDLNELAENIKTVEQPEHTEVEYQSLSDKFEQSAQDLYELAHIALFTSSSLPIVLNDNAKKLLFSGAPQVKDNWGKAFDKNARNVIFQCLRRALNNEKQVHCFVENVWSSPLQISLTLKANQVHGVIIDQRSMIEEFQPIRQELQVARENQVSLYQDNLMQLEEINQAISRAMVQAQNPNKSFEDICQQSYRQQAKLLEWSEQALLLAKAKQPTAANLLNANLMDLLQVCSYNTVAALKSQRLRILFEIEQDLKTNVKVAQPYFSYCIATLMNIVLKEQLAATLVVKAELLDVNPGQQRVKLSLQVMQKYNKGALPELVQLLLKPQYAQSPMLIKSLFTGLQLIHGEVESTETKDYGYEVVCQLPIAISEQKDNKQLPSVDYSNRQIFLAAPNEQLAESLSDEINANNGRVEKFFSAEHLLKALHIKALQAQPVAAVVVAPEIYKTDQDGIVQHLEGLPSAIRPKLFVLQSLFGKHISRQGVFSFPDSCFYLHEFALALDNLIQSDVINNKVIFEQSYQNYHFRKSNIQLLLVIKNVTKHSELIAQLHWLGLQVNVEVDTDMAQQLWKSGRYQLLVTDLEFDPFVDMNVGKPLYRGVFLLNEELSIKERPKHLAHWKIEHLPSINQVDSLVDVLQPWLTKLSQVAVLTDNKVKVHQPSISTNEPAEKQLAALELDPAHNEETNDKAFNLAGFAKNQGSAELAAFMLDEYLLQLEQTLSQLEETSVEQVEQAQLHIDELRIIARILTAEDFKLAVNECQQTLNDANQSAFEHATLQLRAELGLIQAYSLAI</sequence>
<comment type="caution">
    <text evidence="2">The sequence shown here is derived from an EMBL/GenBank/DDBJ whole genome shotgun (WGS) entry which is preliminary data.</text>
</comment>
<evidence type="ECO:0000313" key="3">
    <source>
        <dbReference type="Proteomes" id="UP000623842"/>
    </source>
</evidence>
<gene>
    <name evidence="2" type="ORF">GCM10017161_13380</name>
</gene>